<feature type="transmembrane region" description="Helical" evidence="7">
    <location>
        <begin position="91"/>
        <end position="108"/>
    </location>
</feature>
<feature type="domain" description="Glycine transporter" evidence="8">
    <location>
        <begin position="8"/>
        <end position="80"/>
    </location>
</feature>
<accession>A0AAV3UWN0</accession>
<name>A0AAV3UWN0_9ALTE</name>
<gene>
    <name evidence="9" type="ORF">GCHA_1356</name>
</gene>
<dbReference type="EMBL" id="BAEM01000022">
    <property type="protein sequence ID" value="GAC09315.1"/>
    <property type="molecule type" value="Genomic_DNA"/>
</dbReference>
<dbReference type="Proteomes" id="UP000006320">
    <property type="component" value="Unassembled WGS sequence"/>
</dbReference>
<feature type="transmembrane region" description="Helical" evidence="7">
    <location>
        <begin position="33"/>
        <end position="54"/>
    </location>
</feature>
<evidence type="ECO:0000256" key="5">
    <source>
        <dbReference type="ARBA" id="ARBA00022989"/>
    </source>
</evidence>
<keyword evidence="5 7" id="KW-1133">Transmembrane helix</keyword>
<dbReference type="GO" id="GO:0005886">
    <property type="term" value="C:plasma membrane"/>
    <property type="evidence" value="ECO:0007669"/>
    <property type="project" value="UniProtKB-SubCell"/>
</dbReference>
<evidence type="ECO:0000256" key="2">
    <source>
        <dbReference type="ARBA" id="ARBA00008193"/>
    </source>
</evidence>
<sequence length="207" mass="22591">MSDDYFHLLNIIGVAFFAVSGTLLGYEKKVGGFGVVVVACATALGGGSLRDLLLNEPVFWVADPDYLYSTYGAIVITILFIRYLPNVSNYYLLLLDAVGMAIFNIIGIEKSLIGGTGMVIAITMGTTTGIFGGLIRDVICREIPSVMRGELYASACIAGGLAYALLFTLGVPYVWCILGSLFTTVFIRMGALHWNWKFHIFKRKHHS</sequence>
<evidence type="ECO:0000313" key="10">
    <source>
        <dbReference type="Proteomes" id="UP000006320"/>
    </source>
</evidence>
<dbReference type="PANTHER" id="PTHR30506">
    <property type="entry name" value="INNER MEMBRANE PROTEIN"/>
    <property type="match status" value="1"/>
</dbReference>
<evidence type="ECO:0000256" key="6">
    <source>
        <dbReference type="ARBA" id="ARBA00023136"/>
    </source>
</evidence>
<evidence type="ECO:0000256" key="4">
    <source>
        <dbReference type="ARBA" id="ARBA00022692"/>
    </source>
</evidence>
<keyword evidence="3" id="KW-1003">Cell membrane</keyword>
<feature type="domain" description="Glycine transporter" evidence="8">
    <location>
        <begin position="94"/>
        <end position="166"/>
    </location>
</feature>
<feature type="transmembrane region" description="Helical" evidence="7">
    <location>
        <begin position="66"/>
        <end position="84"/>
    </location>
</feature>
<dbReference type="Pfam" id="PF03458">
    <property type="entry name" value="Gly_transporter"/>
    <property type="match status" value="2"/>
</dbReference>
<feature type="transmembrane region" description="Helical" evidence="7">
    <location>
        <begin position="151"/>
        <end position="171"/>
    </location>
</feature>
<keyword evidence="6 7" id="KW-0472">Membrane</keyword>
<feature type="transmembrane region" description="Helical" evidence="7">
    <location>
        <begin position="114"/>
        <end position="139"/>
    </location>
</feature>
<evidence type="ECO:0000256" key="7">
    <source>
        <dbReference type="SAM" id="Phobius"/>
    </source>
</evidence>
<dbReference type="AlphaFoldDB" id="A0AAV3UWN0"/>
<evidence type="ECO:0000256" key="3">
    <source>
        <dbReference type="ARBA" id="ARBA00022475"/>
    </source>
</evidence>
<evidence type="ECO:0000313" key="9">
    <source>
        <dbReference type="EMBL" id="GAC09315.1"/>
    </source>
</evidence>
<feature type="transmembrane region" description="Helical" evidence="7">
    <location>
        <begin position="177"/>
        <end position="196"/>
    </location>
</feature>
<evidence type="ECO:0000259" key="8">
    <source>
        <dbReference type="Pfam" id="PF03458"/>
    </source>
</evidence>
<feature type="transmembrane region" description="Helical" evidence="7">
    <location>
        <begin position="6"/>
        <end position="26"/>
    </location>
</feature>
<comment type="caution">
    <text evidence="9">The sequence shown here is derived from an EMBL/GenBank/DDBJ whole genome shotgun (WGS) entry which is preliminary data.</text>
</comment>
<dbReference type="RefSeq" id="WP_007986316.1">
    <property type="nucleotide sequence ID" value="NZ_BAEM01000022.1"/>
</dbReference>
<comment type="subcellular location">
    <subcellularLocation>
        <location evidence="1">Cell membrane</location>
        <topology evidence="1">Multi-pass membrane protein</topology>
    </subcellularLocation>
</comment>
<organism evidence="9 10">
    <name type="scientific">Paraglaciecola chathamensis S18K6</name>
    <dbReference type="NCBI Taxonomy" id="1127672"/>
    <lineage>
        <taxon>Bacteria</taxon>
        <taxon>Pseudomonadati</taxon>
        <taxon>Pseudomonadota</taxon>
        <taxon>Gammaproteobacteria</taxon>
        <taxon>Alteromonadales</taxon>
        <taxon>Alteromonadaceae</taxon>
        <taxon>Paraglaciecola</taxon>
    </lineage>
</organism>
<reference evidence="9 10" key="1">
    <citation type="journal article" date="2017" name="Antonie Van Leeuwenhoek">
        <title>Rhizobium rhizosphaerae sp. nov., a novel species isolated from rice rhizosphere.</title>
        <authorList>
            <person name="Zhao J.J."/>
            <person name="Zhang J."/>
            <person name="Zhang R.J."/>
            <person name="Zhang C.W."/>
            <person name="Yin H.Q."/>
            <person name="Zhang X.X."/>
        </authorList>
    </citation>
    <scope>NUCLEOTIDE SEQUENCE [LARGE SCALE GENOMIC DNA]</scope>
    <source>
        <strain evidence="9 10">S18K6</strain>
    </source>
</reference>
<comment type="similarity">
    <text evidence="2">Belongs to the UPF0126 family.</text>
</comment>
<evidence type="ECO:0000256" key="1">
    <source>
        <dbReference type="ARBA" id="ARBA00004651"/>
    </source>
</evidence>
<proteinExistence type="inferred from homology"/>
<dbReference type="InterPro" id="IPR005115">
    <property type="entry name" value="Gly_transporter"/>
</dbReference>
<keyword evidence="4 7" id="KW-0812">Transmembrane</keyword>
<dbReference type="PANTHER" id="PTHR30506:SF3">
    <property type="entry name" value="UPF0126 INNER MEMBRANE PROTEIN YADS-RELATED"/>
    <property type="match status" value="1"/>
</dbReference>
<protein>
    <recommendedName>
        <fullName evidence="8">Glycine transporter domain-containing protein</fullName>
    </recommendedName>
</protein>